<keyword evidence="1" id="KW-1133">Transmembrane helix</keyword>
<feature type="transmembrane region" description="Helical" evidence="1">
    <location>
        <begin position="20"/>
        <end position="41"/>
    </location>
</feature>
<evidence type="ECO:0000313" key="3">
    <source>
        <dbReference type="Proteomes" id="UP000239007"/>
    </source>
</evidence>
<comment type="caution">
    <text evidence="2">The sequence shown here is derived from an EMBL/GenBank/DDBJ whole genome shotgun (WGS) entry which is preliminary data.</text>
</comment>
<protein>
    <submittedName>
        <fullName evidence="2">Uncharacterized protein</fullName>
    </submittedName>
</protein>
<evidence type="ECO:0000256" key="1">
    <source>
        <dbReference type="SAM" id="Phobius"/>
    </source>
</evidence>
<evidence type="ECO:0000313" key="2">
    <source>
        <dbReference type="EMBL" id="PQJ52927.1"/>
    </source>
</evidence>
<dbReference type="RefSeq" id="WP_229793401.1">
    <property type="nucleotide sequence ID" value="NZ_BMYG01000008.1"/>
</dbReference>
<sequence>MEKHSKKSTFNAFKSRTFLALILTLITSVIMIPGMSTYLPLVQNDAIAIPVLMFPFIWTALFIYSYMATSVRNVWFLMIGLNVIHITCIYFALFGN</sequence>
<accession>A0A2S7USL1</accession>
<dbReference type="AlphaFoldDB" id="A0A2S7USL1"/>
<reference evidence="2 3" key="1">
    <citation type="submission" date="2016-12" db="EMBL/GenBank/DDBJ databases">
        <title>Diversity of luminous bacteria.</title>
        <authorList>
            <person name="Yoshizawa S."/>
            <person name="Kogure K."/>
        </authorList>
    </citation>
    <scope>NUCLEOTIDE SEQUENCE [LARGE SCALE GENOMIC DNA]</scope>
    <source>
        <strain evidence="2 3">SA4-48</strain>
    </source>
</reference>
<feature type="transmembrane region" description="Helical" evidence="1">
    <location>
        <begin position="74"/>
        <end position="93"/>
    </location>
</feature>
<keyword evidence="1" id="KW-0472">Membrane</keyword>
<keyword evidence="1" id="KW-0812">Transmembrane</keyword>
<proteinExistence type="predicted"/>
<name>A0A2S7USL1_9GAMM</name>
<dbReference type="EMBL" id="MSCH01000003">
    <property type="protein sequence ID" value="PQJ52927.1"/>
    <property type="molecule type" value="Genomic_DNA"/>
</dbReference>
<organism evidence="2 3">
    <name type="scientific">Psychrosphaera saromensis</name>
    <dbReference type="NCBI Taxonomy" id="716813"/>
    <lineage>
        <taxon>Bacteria</taxon>
        <taxon>Pseudomonadati</taxon>
        <taxon>Pseudomonadota</taxon>
        <taxon>Gammaproteobacteria</taxon>
        <taxon>Alteromonadales</taxon>
        <taxon>Pseudoalteromonadaceae</taxon>
        <taxon>Psychrosphaera</taxon>
    </lineage>
</organism>
<feature type="transmembrane region" description="Helical" evidence="1">
    <location>
        <begin position="47"/>
        <end position="67"/>
    </location>
</feature>
<gene>
    <name evidence="2" type="ORF">BTO11_04170</name>
</gene>
<keyword evidence="3" id="KW-1185">Reference proteome</keyword>
<dbReference type="Proteomes" id="UP000239007">
    <property type="component" value="Unassembled WGS sequence"/>
</dbReference>